<dbReference type="AlphaFoldDB" id="A0A445ANP2"/>
<evidence type="ECO:0000313" key="2">
    <source>
        <dbReference type="Proteomes" id="UP000289738"/>
    </source>
</evidence>
<dbReference type="STRING" id="3818.A0A445ANP2"/>
<protein>
    <submittedName>
        <fullName evidence="1">Uncharacterized protein</fullName>
    </submittedName>
</protein>
<proteinExistence type="predicted"/>
<dbReference type="Proteomes" id="UP000289738">
    <property type="component" value="Chromosome B01"/>
</dbReference>
<reference evidence="1 2" key="1">
    <citation type="submission" date="2019-01" db="EMBL/GenBank/DDBJ databases">
        <title>Sequencing of cultivated peanut Arachis hypogaea provides insights into genome evolution and oil improvement.</title>
        <authorList>
            <person name="Chen X."/>
        </authorList>
    </citation>
    <scope>NUCLEOTIDE SEQUENCE [LARGE SCALE GENOMIC DNA]</scope>
    <source>
        <strain evidence="2">cv. Fuhuasheng</strain>
        <tissue evidence="1">Leaves</tissue>
    </source>
</reference>
<organism evidence="1 2">
    <name type="scientific">Arachis hypogaea</name>
    <name type="common">Peanut</name>
    <dbReference type="NCBI Taxonomy" id="3818"/>
    <lineage>
        <taxon>Eukaryota</taxon>
        <taxon>Viridiplantae</taxon>
        <taxon>Streptophyta</taxon>
        <taxon>Embryophyta</taxon>
        <taxon>Tracheophyta</taxon>
        <taxon>Spermatophyta</taxon>
        <taxon>Magnoliopsida</taxon>
        <taxon>eudicotyledons</taxon>
        <taxon>Gunneridae</taxon>
        <taxon>Pentapetalae</taxon>
        <taxon>rosids</taxon>
        <taxon>fabids</taxon>
        <taxon>Fabales</taxon>
        <taxon>Fabaceae</taxon>
        <taxon>Papilionoideae</taxon>
        <taxon>50 kb inversion clade</taxon>
        <taxon>dalbergioids sensu lato</taxon>
        <taxon>Dalbergieae</taxon>
        <taxon>Pterocarpus clade</taxon>
        <taxon>Arachis</taxon>
    </lineage>
</organism>
<dbReference type="PANTHER" id="PTHR46975:SF2">
    <property type="entry name" value="PROTEIN SWEETIE"/>
    <property type="match status" value="1"/>
</dbReference>
<name>A0A445ANP2_ARAHY</name>
<dbReference type="GO" id="GO:0005975">
    <property type="term" value="P:carbohydrate metabolic process"/>
    <property type="evidence" value="ECO:0007669"/>
    <property type="project" value="InterPro"/>
</dbReference>
<sequence length="199" mass="21896">MVVCCLSPPSLCAGLLCFVLFGGLLRCLSVQAVAVPRDEAPRLTSPRRTVPSLVVPGLSSPRCVSAPSSCTRTVCKQDSFLRNFVPRKDFLKREDLQSARLYVHVKPALSGTFTNIAMWIFCPFNGPAILKIGMKNILFENKLLIKENILLWQRRCEDALYSLLTFGARRPVRHLASVAMAKIISKGGGISVYARASSL</sequence>
<keyword evidence="2" id="KW-1185">Reference proteome</keyword>
<evidence type="ECO:0000313" key="1">
    <source>
        <dbReference type="EMBL" id="RYR28048.1"/>
    </source>
</evidence>
<dbReference type="PANTHER" id="PTHR46975">
    <property type="entry name" value="PROTEIN SWEETIE"/>
    <property type="match status" value="1"/>
</dbReference>
<gene>
    <name evidence="1" type="ORF">Ahy_B01g052143</name>
</gene>
<dbReference type="EMBL" id="SDMP01000011">
    <property type="protein sequence ID" value="RYR28048.1"/>
    <property type="molecule type" value="Genomic_DNA"/>
</dbReference>
<dbReference type="InterPro" id="IPR009291">
    <property type="entry name" value="Vps62"/>
</dbReference>
<dbReference type="InterPro" id="IPR044218">
    <property type="entry name" value="SWEETIE"/>
</dbReference>
<comment type="caution">
    <text evidence="1">The sequence shown here is derived from an EMBL/GenBank/DDBJ whole genome shotgun (WGS) entry which is preliminary data.</text>
</comment>
<accession>A0A445ANP2</accession>
<dbReference type="Pfam" id="PF06101">
    <property type="entry name" value="Vps62"/>
    <property type="match status" value="1"/>
</dbReference>